<sequence>MGCVVGSLACCFGSAACSLCCAACPSCKNSTSTRIVYAMFLLIGVAIASIMLAPSLTDKLVKIPVLCKGIDHLHEKEVLDCKNVVGYLAVYRVCFALCAFFFFFMLLMIKVQSSKDPRSKIQNGFWFFKVVFVIGIAVGAFYIPRGSFGTTWMVIGMIGAFLFILIQLVLIVDFAHGWNESWLTNYEENQSKGWFAGLLFFTISFYIVSLILVVLFFVFYTTGQGGCALHKFFISFNLILCVIMSVMSVMPQIQEANPKSGLLQSSVITAYVMYLTWSAMTSNPDKTCNPSLMTILNDTNIDVGGLGGGGGTVGFDWRSIIALAIFLVCVLYSSIRSSSQSQMSKFMGPSEKTILSSSSDLTAVSPAGSSDEEGDKKVWDDEEEGITYSYSFFHFMFVLASLYVMMTLTHWYKPQSDLKGLNMNEPAMWVKISSSWVCILIYMWTLAAPLVIRDRDFS</sequence>
<feature type="transmembrane region" description="Helical" evidence="6">
    <location>
        <begin position="232"/>
        <end position="250"/>
    </location>
</feature>
<dbReference type="PANTHER" id="PTHR10383">
    <property type="entry name" value="SERINE INCORPORATOR"/>
    <property type="match status" value="1"/>
</dbReference>
<feature type="transmembrane region" description="Helical" evidence="6">
    <location>
        <begin position="123"/>
        <end position="143"/>
    </location>
</feature>
<comment type="subcellular location">
    <subcellularLocation>
        <location evidence="1">Membrane</location>
        <topology evidence="1">Multi-pass membrane protein</topology>
    </subcellularLocation>
</comment>
<organism evidence="7 8">
    <name type="scientific">Ridgeia piscesae</name>
    <name type="common">Tubeworm</name>
    <dbReference type="NCBI Taxonomy" id="27915"/>
    <lineage>
        <taxon>Eukaryota</taxon>
        <taxon>Metazoa</taxon>
        <taxon>Spiralia</taxon>
        <taxon>Lophotrochozoa</taxon>
        <taxon>Annelida</taxon>
        <taxon>Polychaeta</taxon>
        <taxon>Sedentaria</taxon>
        <taxon>Canalipalpata</taxon>
        <taxon>Sabellida</taxon>
        <taxon>Siboglinidae</taxon>
        <taxon>Ridgeia</taxon>
    </lineage>
</organism>
<evidence type="ECO:0000256" key="2">
    <source>
        <dbReference type="ARBA" id="ARBA00006665"/>
    </source>
</evidence>
<protein>
    <recommendedName>
        <fullName evidence="9">Serine incorporator</fullName>
    </recommendedName>
</protein>
<dbReference type="InterPro" id="IPR005016">
    <property type="entry name" value="TDE1/TMS"/>
</dbReference>
<evidence type="ECO:0000256" key="4">
    <source>
        <dbReference type="ARBA" id="ARBA00022989"/>
    </source>
</evidence>
<evidence type="ECO:0000313" key="8">
    <source>
        <dbReference type="Proteomes" id="UP001209878"/>
    </source>
</evidence>
<evidence type="ECO:0000256" key="5">
    <source>
        <dbReference type="ARBA" id="ARBA00023136"/>
    </source>
</evidence>
<feature type="transmembrane region" description="Helical" evidence="6">
    <location>
        <begin position="317"/>
        <end position="335"/>
    </location>
</feature>
<evidence type="ECO:0000256" key="1">
    <source>
        <dbReference type="ARBA" id="ARBA00004141"/>
    </source>
</evidence>
<name>A0AAD9UCR5_RIDPI</name>
<feature type="transmembrane region" description="Helical" evidence="6">
    <location>
        <begin position="262"/>
        <end position="280"/>
    </location>
</feature>
<evidence type="ECO:0008006" key="9">
    <source>
        <dbReference type="Google" id="ProtNLM"/>
    </source>
</evidence>
<feature type="transmembrane region" description="Helical" evidence="6">
    <location>
        <begin position="89"/>
        <end position="111"/>
    </location>
</feature>
<feature type="transmembrane region" description="Helical" evidence="6">
    <location>
        <begin position="392"/>
        <end position="412"/>
    </location>
</feature>
<keyword evidence="5 6" id="KW-0472">Membrane</keyword>
<evidence type="ECO:0000256" key="6">
    <source>
        <dbReference type="SAM" id="Phobius"/>
    </source>
</evidence>
<feature type="transmembrane region" description="Helical" evidence="6">
    <location>
        <begin position="149"/>
        <end position="172"/>
    </location>
</feature>
<dbReference type="Proteomes" id="UP001209878">
    <property type="component" value="Unassembled WGS sequence"/>
</dbReference>
<reference evidence="7" key="1">
    <citation type="journal article" date="2023" name="Mol. Biol. Evol.">
        <title>Third-Generation Sequencing Reveals the Adaptive Role of the Epigenome in Three Deep-Sea Polychaetes.</title>
        <authorList>
            <person name="Perez M."/>
            <person name="Aroh O."/>
            <person name="Sun Y."/>
            <person name="Lan Y."/>
            <person name="Juniper S.K."/>
            <person name="Young C.R."/>
            <person name="Angers B."/>
            <person name="Qian P.Y."/>
        </authorList>
    </citation>
    <scope>NUCLEOTIDE SEQUENCE</scope>
    <source>
        <strain evidence="7">R07B-5</strain>
    </source>
</reference>
<evidence type="ECO:0000313" key="7">
    <source>
        <dbReference type="EMBL" id="KAK2184682.1"/>
    </source>
</evidence>
<dbReference type="Pfam" id="PF03348">
    <property type="entry name" value="Serinc"/>
    <property type="match status" value="1"/>
</dbReference>
<comment type="similarity">
    <text evidence="2">Belongs to the TDE1 family.</text>
</comment>
<evidence type="ECO:0000256" key="3">
    <source>
        <dbReference type="ARBA" id="ARBA00022692"/>
    </source>
</evidence>
<keyword evidence="8" id="KW-1185">Reference proteome</keyword>
<feature type="transmembrane region" description="Helical" evidence="6">
    <location>
        <begin position="36"/>
        <end position="56"/>
    </location>
</feature>
<dbReference type="AlphaFoldDB" id="A0AAD9UCR5"/>
<gene>
    <name evidence="7" type="ORF">NP493_257g03007</name>
</gene>
<comment type="caution">
    <text evidence="7">The sequence shown here is derived from an EMBL/GenBank/DDBJ whole genome shotgun (WGS) entry which is preliminary data.</text>
</comment>
<keyword evidence="4 6" id="KW-1133">Transmembrane helix</keyword>
<proteinExistence type="inferred from homology"/>
<feature type="transmembrane region" description="Helical" evidence="6">
    <location>
        <begin position="432"/>
        <end position="452"/>
    </location>
</feature>
<dbReference type="GO" id="GO:0016020">
    <property type="term" value="C:membrane"/>
    <property type="evidence" value="ECO:0007669"/>
    <property type="project" value="UniProtKB-SubCell"/>
</dbReference>
<dbReference type="PANTHER" id="PTHR10383:SF9">
    <property type="entry name" value="SERINE INCORPORATOR, ISOFORM F"/>
    <property type="match status" value="1"/>
</dbReference>
<dbReference type="EMBL" id="JAODUO010000257">
    <property type="protein sequence ID" value="KAK2184682.1"/>
    <property type="molecule type" value="Genomic_DNA"/>
</dbReference>
<feature type="transmembrane region" description="Helical" evidence="6">
    <location>
        <begin position="193"/>
        <end position="220"/>
    </location>
</feature>
<accession>A0AAD9UCR5</accession>
<keyword evidence="3 6" id="KW-0812">Transmembrane</keyword>
<feature type="transmembrane region" description="Helical" evidence="6">
    <location>
        <begin position="6"/>
        <end position="24"/>
    </location>
</feature>